<gene>
    <name evidence="5" type="primary">rpsU</name>
    <name evidence="7" type="ORF">SAMN04488034_105103</name>
</gene>
<protein>
    <recommendedName>
        <fullName evidence="4 5">Small ribosomal subunit protein bS21</fullName>
    </recommendedName>
</protein>
<evidence type="ECO:0000256" key="1">
    <source>
        <dbReference type="ARBA" id="ARBA00006640"/>
    </source>
</evidence>
<dbReference type="InterPro" id="IPR001911">
    <property type="entry name" value="Ribosomal_bS21"/>
</dbReference>
<dbReference type="Proteomes" id="UP000199448">
    <property type="component" value="Unassembled WGS sequence"/>
</dbReference>
<evidence type="ECO:0000256" key="5">
    <source>
        <dbReference type="HAMAP-Rule" id="MF_00358"/>
    </source>
</evidence>
<dbReference type="GO" id="GO:1990904">
    <property type="term" value="C:ribonucleoprotein complex"/>
    <property type="evidence" value="ECO:0007669"/>
    <property type="project" value="UniProtKB-KW"/>
</dbReference>
<reference evidence="7 8" key="1">
    <citation type="submission" date="2016-10" db="EMBL/GenBank/DDBJ databases">
        <authorList>
            <person name="de Groot N.N."/>
        </authorList>
    </citation>
    <scope>NUCLEOTIDE SEQUENCE [LARGE SCALE GENOMIC DNA]</scope>
    <source>
        <strain evidence="7 8">DSM 23553</strain>
    </source>
</reference>
<dbReference type="PRINTS" id="PR00976">
    <property type="entry name" value="RIBOSOMALS21"/>
</dbReference>
<evidence type="ECO:0000313" key="8">
    <source>
        <dbReference type="Proteomes" id="UP000199448"/>
    </source>
</evidence>
<organism evidence="7 8">
    <name type="scientific">Salinimicrobium catena</name>
    <dbReference type="NCBI Taxonomy" id="390640"/>
    <lineage>
        <taxon>Bacteria</taxon>
        <taxon>Pseudomonadati</taxon>
        <taxon>Bacteroidota</taxon>
        <taxon>Flavobacteriia</taxon>
        <taxon>Flavobacteriales</taxon>
        <taxon>Flavobacteriaceae</taxon>
        <taxon>Salinimicrobium</taxon>
    </lineage>
</organism>
<keyword evidence="8" id="KW-1185">Reference proteome</keyword>
<dbReference type="Gene3D" id="1.20.5.1150">
    <property type="entry name" value="Ribosomal protein S8"/>
    <property type="match status" value="1"/>
</dbReference>
<accession>A0A1H5NRI7</accession>
<dbReference type="AlphaFoldDB" id="A0A1H5NRI7"/>
<comment type="similarity">
    <text evidence="1 5 6">Belongs to the bacterial ribosomal protein bS21 family.</text>
</comment>
<keyword evidence="2 5" id="KW-0689">Ribosomal protein</keyword>
<sequence length="105" mass="12625">MEFGIFSTTYFKTEKFIKFNCEIVIKEYLCNSKFLKKGGDTMLIIPVKDGENIDRALKRFKRKFDRTGTMRQLRSRQHFTKPSVERRAQVQKAQYIQHLRDQEEI</sequence>
<dbReference type="GO" id="GO:0005840">
    <property type="term" value="C:ribosome"/>
    <property type="evidence" value="ECO:0007669"/>
    <property type="project" value="UniProtKB-KW"/>
</dbReference>
<dbReference type="Pfam" id="PF01165">
    <property type="entry name" value="Ribosomal_S21"/>
    <property type="match status" value="1"/>
</dbReference>
<evidence type="ECO:0000256" key="2">
    <source>
        <dbReference type="ARBA" id="ARBA00022980"/>
    </source>
</evidence>
<dbReference type="GO" id="GO:0006412">
    <property type="term" value="P:translation"/>
    <property type="evidence" value="ECO:0007669"/>
    <property type="project" value="UniProtKB-UniRule"/>
</dbReference>
<dbReference type="InterPro" id="IPR018278">
    <property type="entry name" value="Ribosomal_bS21_CS"/>
</dbReference>
<dbReference type="PROSITE" id="PS01181">
    <property type="entry name" value="RIBOSOMAL_S21"/>
    <property type="match status" value="1"/>
</dbReference>
<evidence type="ECO:0000313" key="7">
    <source>
        <dbReference type="EMBL" id="SEF04110.1"/>
    </source>
</evidence>
<dbReference type="InterPro" id="IPR038380">
    <property type="entry name" value="Ribosomal_bS21_sf"/>
</dbReference>
<evidence type="ECO:0000256" key="3">
    <source>
        <dbReference type="ARBA" id="ARBA00023274"/>
    </source>
</evidence>
<evidence type="ECO:0000256" key="6">
    <source>
        <dbReference type="RuleBase" id="RU000667"/>
    </source>
</evidence>
<dbReference type="EMBL" id="FNUG01000005">
    <property type="protein sequence ID" value="SEF04110.1"/>
    <property type="molecule type" value="Genomic_DNA"/>
</dbReference>
<proteinExistence type="inferred from homology"/>
<name>A0A1H5NRI7_9FLAO</name>
<dbReference type="STRING" id="390640.SAMN04488034_105103"/>
<dbReference type="HAMAP" id="MF_00358">
    <property type="entry name" value="Ribosomal_bS21"/>
    <property type="match status" value="1"/>
</dbReference>
<keyword evidence="3 5" id="KW-0687">Ribonucleoprotein</keyword>
<dbReference type="GO" id="GO:0003735">
    <property type="term" value="F:structural constituent of ribosome"/>
    <property type="evidence" value="ECO:0007669"/>
    <property type="project" value="InterPro"/>
</dbReference>
<dbReference type="NCBIfam" id="TIGR00030">
    <property type="entry name" value="S21p"/>
    <property type="match status" value="1"/>
</dbReference>
<evidence type="ECO:0000256" key="4">
    <source>
        <dbReference type="ARBA" id="ARBA00035135"/>
    </source>
</evidence>